<dbReference type="PROSITE" id="PS50067">
    <property type="entry name" value="KINESIN_MOTOR_2"/>
    <property type="match status" value="1"/>
</dbReference>
<name>A0AAF0AWQ5_9SCHI</name>
<evidence type="ECO:0000256" key="1">
    <source>
        <dbReference type="ARBA" id="ARBA00004245"/>
    </source>
</evidence>
<protein>
    <recommendedName>
        <fullName evidence="10">Kinesin-like protein</fullName>
    </recommendedName>
</protein>
<evidence type="ECO:0000313" key="14">
    <source>
        <dbReference type="Proteomes" id="UP001212411"/>
    </source>
</evidence>
<feature type="compositionally biased region" description="Polar residues" evidence="11">
    <location>
        <begin position="484"/>
        <end position="494"/>
    </location>
</feature>
<evidence type="ECO:0000256" key="4">
    <source>
        <dbReference type="ARBA" id="ARBA00022741"/>
    </source>
</evidence>
<dbReference type="RefSeq" id="XP_056037508.1">
    <property type="nucleotide sequence ID" value="XM_056182676.1"/>
</dbReference>
<dbReference type="PROSITE" id="PS00411">
    <property type="entry name" value="KINESIN_MOTOR_1"/>
    <property type="match status" value="1"/>
</dbReference>
<dbReference type="KEGG" id="som:SOMG_03889"/>
<organism evidence="13 14">
    <name type="scientific">Schizosaccharomyces osmophilus</name>
    <dbReference type="NCBI Taxonomy" id="2545709"/>
    <lineage>
        <taxon>Eukaryota</taxon>
        <taxon>Fungi</taxon>
        <taxon>Dikarya</taxon>
        <taxon>Ascomycota</taxon>
        <taxon>Taphrinomycotina</taxon>
        <taxon>Schizosaccharomycetes</taxon>
        <taxon>Schizosaccharomycetales</taxon>
        <taxon>Schizosaccharomycetaceae</taxon>
        <taxon>Schizosaccharomyces</taxon>
    </lineage>
</organism>
<dbReference type="SMART" id="SM00129">
    <property type="entry name" value="KISc"/>
    <property type="match status" value="1"/>
</dbReference>
<evidence type="ECO:0000256" key="5">
    <source>
        <dbReference type="ARBA" id="ARBA00022840"/>
    </source>
</evidence>
<evidence type="ECO:0000256" key="10">
    <source>
        <dbReference type="RuleBase" id="RU000394"/>
    </source>
</evidence>
<gene>
    <name evidence="13" type="primary">klp3</name>
    <name evidence="13" type="ORF">SOMG_03889</name>
</gene>
<evidence type="ECO:0000256" key="7">
    <source>
        <dbReference type="ARBA" id="ARBA00023175"/>
    </source>
</evidence>
<dbReference type="GO" id="GO:0005874">
    <property type="term" value="C:microtubule"/>
    <property type="evidence" value="ECO:0007669"/>
    <property type="project" value="UniProtKB-KW"/>
</dbReference>
<feature type="region of interest" description="Disordered" evidence="11">
    <location>
        <begin position="476"/>
        <end position="505"/>
    </location>
</feature>
<comment type="similarity">
    <text evidence="9 10">Belongs to the TRAFAC class myosin-kinesin ATPase superfamily. Kinesin family.</text>
</comment>
<dbReference type="PRINTS" id="PR00380">
    <property type="entry name" value="KINESINHEAVY"/>
</dbReference>
<dbReference type="InterPro" id="IPR001752">
    <property type="entry name" value="Kinesin_motor_dom"/>
</dbReference>
<dbReference type="PANTHER" id="PTHR47968">
    <property type="entry name" value="CENTROMERE PROTEIN E"/>
    <property type="match status" value="1"/>
</dbReference>
<dbReference type="Pfam" id="PF00225">
    <property type="entry name" value="Kinesin"/>
    <property type="match status" value="1"/>
</dbReference>
<evidence type="ECO:0000256" key="8">
    <source>
        <dbReference type="ARBA" id="ARBA00023212"/>
    </source>
</evidence>
<proteinExistence type="inferred from homology"/>
<evidence type="ECO:0000256" key="11">
    <source>
        <dbReference type="SAM" id="MobiDB-lite"/>
    </source>
</evidence>
<keyword evidence="5 9" id="KW-0067">ATP-binding</keyword>
<keyword evidence="2" id="KW-0963">Cytoplasm</keyword>
<dbReference type="EMBL" id="CP115612">
    <property type="protein sequence ID" value="WBW73265.1"/>
    <property type="molecule type" value="Genomic_DNA"/>
</dbReference>
<evidence type="ECO:0000256" key="9">
    <source>
        <dbReference type="PROSITE-ProRule" id="PRU00283"/>
    </source>
</evidence>
<dbReference type="Proteomes" id="UP001212411">
    <property type="component" value="Chromosome 2"/>
</dbReference>
<dbReference type="GO" id="GO:0003777">
    <property type="term" value="F:microtubule motor activity"/>
    <property type="evidence" value="ECO:0007669"/>
    <property type="project" value="InterPro"/>
</dbReference>
<dbReference type="InterPro" id="IPR027640">
    <property type="entry name" value="Kinesin-like_fam"/>
</dbReference>
<feature type="binding site" evidence="9">
    <location>
        <begin position="84"/>
        <end position="91"/>
    </location>
    <ligand>
        <name>ATP</name>
        <dbReference type="ChEBI" id="CHEBI:30616"/>
    </ligand>
</feature>
<sequence>MTSVKVVSRIRPSNPFEKSLGFEEIVSPLNENTMHINTNDYTGNFVFDRVFGSDSTQEDLFSYSIKPTVDDLFQGYNGTVLAYGQTGSGKTYTMMGVEGDPENSGLTPRMLHRIFDKIRSSPSTTEYEVKVSYMEIYMEKIRDLLSPDNDHLTVHENKLQGVYVEGLKTVYVSSEAEAFQILNQGMNSRAVASTNMNATSSRSHSIFVVEVVQTNNSSGETRRGRLFLVDLAGSESVGKSGAVGQTLEEAKKINRSLSTLGMVINSLTENKHGHTPYRDSKLTRILKESLGGNSRTTLIINCSPSIYNASETLSTLRFGNRAKNIKNKVVVNSELSMDEMKRKLHFYKELLSHCDCNLFEKVKLSSKEDPSNLFLEAEETPSMHDHVSAKHSTGTTSIDNFHDMAFEVDNDSTQTGSQILDSANSKTEAVEQLYARAQTELKNRDGLLCSTRQQLSYLMEALGDAHKRYVELVQNHRTKEETDNTSQASSTVETPSGIEKQDEDQVNQERELLLQKLSVLDTSLTSLVYVQQRLLQAVSSNKRPGSGTVVKKIQGGH</sequence>
<evidence type="ECO:0000313" key="13">
    <source>
        <dbReference type="EMBL" id="WBW73265.1"/>
    </source>
</evidence>
<dbReference type="PANTHER" id="PTHR47968:SF75">
    <property type="entry name" value="CENTROMERE-ASSOCIATED PROTEIN E"/>
    <property type="match status" value="1"/>
</dbReference>
<evidence type="ECO:0000256" key="2">
    <source>
        <dbReference type="ARBA" id="ARBA00022490"/>
    </source>
</evidence>
<keyword evidence="7 9" id="KW-0505">Motor protein</keyword>
<dbReference type="GO" id="GO:0008017">
    <property type="term" value="F:microtubule binding"/>
    <property type="evidence" value="ECO:0007669"/>
    <property type="project" value="InterPro"/>
</dbReference>
<dbReference type="GO" id="GO:0005524">
    <property type="term" value="F:ATP binding"/>
    <property type="evidence" value="ECO:0007669"/>
    <property type="project" value="UniProtKB-UniRule"/>
</dbReference>
<dbReference type="InterPro" id="IPR036961">
    <property type="entry name" value="Kinesin_motor_dom_sf"/>
</dbReference>
<keyword evidence="8" id="KW-0206">Cytoskeleton</keyword>
<dbReference type="Gene3D" id="3.40.850.10">
    <property type="entry name" value="Kinesin motor domain"/>
    <property type="match status" value="1"/>
</dbReference>
<reference evidence="13 14" key="1">
    <citation type="journal article" date="2023" name="G3 (Bethesda)">
        <title>A high-quality reference genome for the fission yeast Schizosaccharomyces osmophilus.</title>
        <authorList>
            <person name="Jia G.S."/>
            <person name="Zhang W.C."/>
            <person name="Liang Y."/>
            <person name="Liu X.H."/>
            <person name="Rhind N."/>
            <person name="Pidoux A."/>
            <person name="Brysch-Herzberg M."/>
            <person name="Du L.L."/>
        </authorList>
    </citation>
    <scope>NUCLEOTIDE SEQUENCE [LARGE SCALE GENOMIC DNA]</scope>
    <source>
        <strain evidence="13 14">CBS 15793</strain>
    </source>
</reference>
<dbReference type="InterPro" id="IPR019821">
    <property type="entry name" value="Kinesin_motor_CS"/>
</dbReference>
<accession>A0AAF0AWQ5</accession>
<evidence type="ECO:0000256" key="3">
    <source>
        <dbReference type="ARBA" id="ARBA00022701"/>
    </source>
</evidence>
<keyword evidence="4 9" id="KW-0547">Nucleotide-binding</keyword>
<dbReference type="FunFam" id="3.40.850.10:FF:000031">
    <property type="entry name" value="Kinesin-like protein"/>
    <property type="match status" value="1"/>
</dbReference>
<keyword evidence="6" id="KW-0175">Coiled coil</keyword>
<dbReference type="GeneID" id="80877365"/>
<comment type="subcellular location">
    <subcellularLocation>
        <location evidence="1">Cytoplasm</location>
        <location evidence="1">Cytoskeleton</location>
    </subcellularLocation>
</comment>
<dbReference type="InterPro" id="IPR027417">
    <property type="entry name" value="P-loop_NTPase"/>
</dbReference>
<dbReference type="SUPFAM" id="SSF52540">
    <property type="entry name" value="P-loop containing nucleoside triphosphate hydrolases"/>
    <property type="match status" value="1"/>
</dbReference>
<dbReference type="AlphaFoldDB" id="A0AAF0AWQ5"/>
<dbReference type="GO" id="GO:0007018">
    <property type="term" value="P:microtubule-based movement"/>
    <property type="evidence" value="ECO:0007669"/>
    <property type="project" value="InterPro"/>
</dbReference>
<keyword evidence="3 10" id="KW-0493">Microtubule</keyword>
<keyword evidence="14" id="KW-1185">Reference proteome</keyword>
<feature type="domain" description="Kinesin motor" evidence="12">
    <location>
        <begin position="3"/>
        <end position="325"/>
    </location>
</feature>
<evidence type="ECO:0000256" key="6">
    <source>
        <dbReference type="ARBA" id="ARBA00023054"/>
    </source>
</evidence>
<evidence type="ECO:0000259" key="12">
    <source>
        <dbReference type="PROSITE" id="PS50067"/>
    </source>
</evidence>
<dbReference type="CDD" id="cd01369">
    <property type="entry name" value="KISc_KHC_KIF5"/>
    <property type="match status" value="1"/>
</dbReference>